<evidence type="ECO:0000256" key="11">
    <source>
        <dbReference type="RuleBase" id="RU003783"/>
    </source>
</evidence>
<evidence type="ECO:0000256" key="2">
    <source>
        <dbReference type="ARBA" id="ARBA00003213"/>
    </source>
</evidence>
<evidence type="ECO:0000256" key="4">
    <source>
        <dbReference type="ARBA" id="ARBA00022679"/>
    </source>
</evidence>
<evidence type="ECO:0000256" key="12">
    <source>
        <dbReference type="RuleBase" id="RU003784"/>
    </source>
</evidence>
<proteinExistence type="inferred from homology"/>
<sequence length="322" mass="35968">MNKTPVIFLLGPTASGKTDIAVELVRRLPLEIISVDSALVYRGLNIGTGKPKPDVLAIAPHRLIDIRDPSEPYSAAEFVNDARQMIVEIEANGRIPLLVGGTGLYFRALRDGLSPLPSADPAIRARLVEQAGKWGWSALHRRLMQVDPSAADRIHPNDPQRIQRALEVYELTDTPMTILLSRHPLHTLDRPVIQLALEPTDRLALQERIATRFYEMLANGLVAEVERLRARDDLHDELPSMRAVGYRQVWNYLAGRIDYPGMVATAITATRQLAKRQLTWLRSEIKVARFSCQDVGIPDKILRYLSVESSLKGKNALGVNMP</sequence>
<accession>A0A450TZK8</accession>
<comment type="cofactor">
    <cofactor evidence="1 10">
        <name>Mg(2+)</name>
        <dbReference type="ChEBI" id="CHEBI:18420"/>
    </cofactor>
</comment>
<dbReference type="InterPro" id="IPR027417">
    <property type="entry name" value="P-loop_NTPase"/>
</dbReference>
<feature type="region of interest" description="Interaction with substrate tRNA" evidence="10">
    <location>
        <begin position="160"/>
        <end position="164"/>
    </location>
</feature>
<reference evidence="14" key="1">
    <citation type="submission" date="2019-02" db="EMBL/GenBank/DDBJ databases">
        <authorList>
            <person name="Gruber-Vodicka R. H."/>
            <person name="Seah K. B. B."/>
        </authorList>
    </citation>
    <scope>NUCLEOTIDE SEQUENCE</scope>
    <source>
        <strain evidence="14">BECK_BZ131</strain>
    </source>
</reference>
<comment type="function">
    <text evidence="2 10 12">Catalyzes the transfer of a dimethylallyl group onto the adenine at position 37 in tRNAs that read codons beginning with uridine, leading to the formation of N6-(dimethylallyl)adenosine (i(6)A).</text>
</comment>
<dbReference type="GO" id="GO:0005524">
    <property type="term" value="F:ATP binding"/>
    <property type="evidence" value="ECO:0007669"/>
    <property type="project" value="UniProtKB-UniRule"/>
</dbReference>
<dbReference type="AlphaFoldDB" id="A0A450TZK8"/>
<dbReference type="GO" id="GO:0006400">
    <property type="term" value="P:tRNA modification"/>
    <property type="evidence" value="ECO:0007669"/>
    <property type="project" value="TreeGrafter"/>
</dbReference>
<evidence type="ECO:0000256" key="3">
    <source>
        <dbReference type="ARBA" id="ARBA00005842"/>
    </source>
</evidence>
<dbReference type="NCBIfam" id="TIGR00174">
    <property type="entry name" value="miaA"/>
    <property type="match status" value="1"/>
</dbReference>
<evidence type="ECO:0000313" key="14">
    <source>
        <dbReference type="EMBL" id="VFJ75494.1"/>
    </source>
</evidence>
<dbReference type="SUPFAM" id="SSF52540">
    <property type="entry name" value="P-loop containing nucleoside triphosphate hydrolases"/>
    <property type="match status" value="2"/>
</dbReference>
<comment type="catalytic activity">
    <reaction evidence="9 10 11">
        <text>adenosine(37) in tRNA + dimethylallyl diphosphate = N(6)-dimethylallyladenosine(37) in tRNA + diphosphate</text>
        <dbReference type="Rhea" id="RHEA:26482"/>
        <dbReference type="Rhea" id="RHEA-COMP:10162"/>
        <dbReference type="Rhea" id="RHEA-COMP:10375"/>
        <dbReference type="ChEBI" id="CHEBI:33019"/>
        <dbReference type="ChEBI" id="CHEBI:57623"/>
        <dbReference type="ChEBI" id="CHEBI:74411"/>
        <dbReference type="ChEBI" id="CHEBI:74415"/>
        <dbReference type="EC" id="2.5.1.75"/>
    </reaction>
</comment>
<keyword evidence="4 10" id="KW-0808">Transferase</keyword>
<dbReference type="InterPro" id="IPR039657">
    <property type="entry name" value="Dimethylallyltransferase"/>
</dbReference>
<keyword evidence="7 10" id="KW-0067">ATP-binding</keyword>
<evidence type="ECO:0000256" key="5">
    <source>
        <dbReference type="ARBA" id="ARBA00022694"/>
    </source>
</evidence>
<comment type="caution">
    <text evidence="10">Lacks conserved residue(s) required for the propagation of feature annotation.</text>
</comment>
<keyword evidence="8 10" id="KW-0460">Magnesium</keyword>
<keyword evidence="5 10" id="KW-0819">tRNA processing</keyword>
<feature type="binding site" evidence="10">
    <location>
        <begin position="13"/>
        <end position="18"/>
    </location>
    <ligand>
        <name>substrate</name>
    </ligand>
</feature>
<feature type="region of interest" description="Interaction with substrate tRNA" evidence="10">
    <location>
        <begin position="36"/>
        <end position="39"/>
    </location>
</feature>
<feature type="site" description="Interaction with substrate tRNA" evidence="10">
    <location>
        <position position="102"/>
    </location>
</feature>
<dbReference type="GO" id="GO:0052381">
    <property type="term" value="F:tRNA dimethylallyltransferase activity"/>
    <property type="evidence" value="ECO:0007669"/>
    <property type="project" value="UniProtKB-UniRule"/>
</dbReference>
<keyword evidence="6 10" id="KW-0547">Nucleotide-binding</keyword>
<feature type="site" description="Interaction with substrate tRNA" evidence="10">
    <location>
        <position position="124"/>
    </location>
</feature>
<gene>
    <name evidence="10" type="primary">miaA</name>
    <name evidence="14" type="ORF">BECKFW1821C_GA0114237_10788</name>
</gene>
<protein>
    <recommendedName>
        <fullName evidence="10">tRNA dimethylallyltransferase</fullName>
        <ecNumber evidence="10">2.5.1.75</ecNumber>
    </recommendedName>
    <alternativeName>
        <fullName evidence="10">Dimethylallyl diphosphate:tRNA dimethylallyltransferase</fullName>
        <shortName evidence="10">DMAPP:tRNA dimethylallyltransferase</shortName>
        <shortName evidence="10">DMATase</shortName>
    </alternativeName>
    <alternativeName>
        <fullName evidence="10">Isopentenyl-diphosphate:tRNA isopentenyltransferase</fullName>
        <shortName evidence="10">IPP transferase</shortName>
        <shortName evidence="10">IPPT</shortName>
        <shortName evidence="10">IPTase</shortName>
    </alternativeName>
</protein>
<evidence type="ECO:0000256" key="8">
    <source>
        <dbReference type="ARBA" id="ARBA00022842"/>
    </source>
</evidence>
<dbReference type="InterPro" id="IPR018022">
    <property type="entry name" value="IPT"/>
</dbReference>
<dbReference type="EMBL" id="CAADFE010000078">
    <property type="protein sequence ID" value="VFJ75494.1"/>
    <property type="molecule type" value="Genomic_DNA"/>
</dbReference>
<name>A0A450TZK8_9GAMM</name>
<evidence type="ECO:0000256" key="9">
    <source>
        <dbReference type="ARBA" id="ARBA00049563"/>
    </source>
</evidence>
<evidence type="ECO:0000256" key="10">
    <source>
        <dbReference type="HAMAP-Rule" id="MF_00185"/>
    </source>
</evidence>
<dbReference type="EC" id="2.5.1.75" evidence="10"/>
<dbReference type="Gene3D" id="1.10.20.140">
    <property type="match status" value="1"/>
</dbReference>
<dbReference type="FunFam" id="1.10.20.140:FF:000001">
    <property type="entry name" value="tRNA dimethylallyltransferase"/>
    <property type="match status" value="1"/>
</dbReference>
<dbReference type="HAMAP" id="MF_00185">
    <property type="entry name" value="IPP_trans"/>
    <property type="match status" value="1"/>
</dbReference>
<evidence type="ECO:0000256" key="1">
    <source>
        <dbReference type="ARBA" id="ARBA00001946"/>
    </source>
</evidence>
<dbReference type="Gene3D" id="3.40.50.300">
    <property type="entry name" value="P-loop containing nucleotide triphosphate hydrolases"/>
    <property type="match status" value="1"/>
</dbReference>
<comment type="similarity">
    <text evidence="3 10 13">Belongs to the IPP transferase family.</text>
</comment>
<evidence type="ECO:0000256" key="13">
    <source>
        <dbReference type="RuleBase" id="RU003785"/>
    </source>
</evidence>
<dbReference type="PANTHER" id="PTHR11088">
    <property type="entry name" value="TRNA DIMETHYLALLYLTRANSFERASE"/>
    <property type="match status" value="1"/>
</dbReference>
<dbReference type="PANTHER" id="PTHR11088:SF60">
    <property type="entry name" value="TRNA DIMETHYLALLYLTRANSFERASE"/>
    <property type="match status" value="1"/>
</dbReference>
<feature type="binding site" evidence="10">
    <location>
        <begin position="11"/>
        <end position="18"/>
    </location>
    <ligand>
        <name>ATP</name>
        <dbReference type="ChEBI" id="CHEBI:30616"/>
    </ligand>
</feature>
<evidence type="ECO:0000256" key="6">
    <source>
        <dbReference type="ARBA" id="ARBA00022741"/>
    </source>
</evidence>
<dbReference type="Pfam" id="PF01715">
    <property type="entry name" value="IPPT"/>
    <property type="match status" value="1"/>
</dbReference>
<organism evidence="14">
    <name type="scientific">Candidatus Kentrum sp. FW</name>
    <dbReference type="NCBI Taxonomy" id="2126338"/>
    <lineage>
        <taxon>Bacteria</taxon>
        <taxon>Pseudomonadati</taxon>
        <taxon>Pseudomonadota</taxon>
        <taxon>Gammaproteobacteria</taxon>
        <taxon>Candidatus Kentrum</taxon>
    </lineage>
</organism>
<evidence type="ECO:0000256" key="7">
    <source>
        <dbReference type="ARBA" id="ARBA00022840"/>
    </source>
</evidence>
<comment type="subunit">
    <text evidence="10">Monomer.</text>
</comment>